<evidence type="ECO:0000313" key="2">
    <source>
        <dbReference type="Proteomes" id="UP000515208"/>
    </source>
</evidence>
<name>A0A6P3HIB2_BISBB</name>
<dbReference type="KEGG" id="bbis:104989033"/>
<dbReference type="RefSeq" id="XP_010838864.1">
    <property type="nucleotide sequence ID" value="XM_010840562.1"/>
</dbReference>
<accession>A0A6P3HIB2</accession>
<dbReference type="GeneID" id="104989033"/>
<reference evidence="3" key="1">
    <citation type="submission" date="2025-08" db="UniProtKB">
        <authorList>
            <consortium name="RefSeq"/>
        </authorList>
    </citation>
    <scope>IDENTIFICATION</scope>
    <source>
        <tissue evidence="3">Blood</tissue>
    </source>
</reference>
<feature type="compositionally biased region" description="Basic and acidic residues" evidence="1">
    <location>
        <begin position="1"/>
        <end position="26"/>
    </location>
</feature>
<gene>
    <name evidence="3" type="primary">LOC104989033</name>
</gene>
<organism evidence="2 3">
    <name type="scientific">Bison bison bison</name>
    <name type="common">North American plains bison</name>
    <dbReference type="NCBI Taxonomy" id="43346"/>
    <lineage>
        <taxon>Eukaryota</taxon>
        <taxon>Metazoa</taxon>
        <taxon>Chordata</taxon>
        <taxon>Craniata</taxon>
        <taxon>Vertebrata</taxon>
        <taxon>Euteleostomi</taxon>
        <taxon>Mammalia</taxon>
        <taxon>Eutheria</taxon>
        <taxon>Laurasiatheria</taxon>
        <taxon>Artiodactyla</taxon>
        <taxon>Ruminantia</taxon>
        <taxon>Pecora</taxon>
        <taxon>Bovidae</taxon>
        <taxon>Bovinae</taxon>
        <taxon>Bison</taxon>
    </lineage>
</organism>
<dbReference type="AlphaFoldDB" id="A0A6P3HIB2"/>
<feature type="region of interest" description="Disordered" evidence="1">
    <location>
        <begin position="1"/>
        <end position="32"/>
    </location>
</feature>
<keyword evidence="2" id="KW-1185">Reference proteome</keyword>
<evidence type="ECO:0000256" key="1">
    <source>
        <dbReference type="SAM" id="MobiDB-lite"/>
    </source>
</evidence>
<evidence type="ECO:0000313" key="3">
    <source>
        <dbReference type="RefSeq" id="XP_010838864.1"/>
    </source>
</evidence>
<dbReference type="Proteomes" id="UP000515208">
    <property type="component" value="Unplaced"/>
</dbReference>
<sequence>MLQAHDRGPPEETRLPLEDPQAELRRGAGQPCPARAAMCGQRDAGAPCFQTLQYLQQNAKERAELAASAAASSTASFGAPASASKISMQELEELRKQLGNVATGPTWQQSLELTRKMLRDKQNKKNSGQRLPVFPAWVYERPTLLGDFLTGSGTSTDAAVPIGR</sequence>
<protein>
    <submittedName>
        <fullName evidence="3">Gamma-tubulin complex component 2-like</fullName>
    </submittedName>
</protein>
<proteinExistence type="predicted"/>